<evidence type="ECO:0000313" key="1">
    <source>
        <dbReference type="EMBL" id="PNX65159.1"/>
    </source>
</evidence>
<dbReference type="AlphaFoldDB" id="A0A2K3KFX7"/>
<organism evidence="1 2">
    <name type="scientific">Trifolium pratense</name>
    <name type="common">Red clover</name>
    <dbReference type="NCBI Taxonomy" id="57577"/>
    <lineage>
        <taxon>Eukaryota</taxon>
        <taxon>Viridiplantae</taxon>
        <taxon>Streptophyta</taxon>
        <taxon>Embryophyta</taxon>
        <taxon>Tracheophyta</taxon>
        <taxon>Spermatophyta</taxon>
        <taxon>Magnoliopsida</taxon>
        <taxon>eudicotyledons</taxon>
        <taxon>Gunneridae</taxon>
        <taxon>Pentapetalae</taxon>
        <taxon>rosids</taxon>
        <taxon>fabids</taxon>
        <taxon>Fabales</taxon>
        <taxon>Fabaceae</taxon>
        <taxon>Papilionoideae</taxon>
        <taxon>50 kb inversion clade</taxon>
        <taxon>NPAAA clade</taxon>
        <taxon>Hologalegina</taxon>
        <taxon>IRL clade</taxon>
        <taxon>Trifolieae</taxon>
        <taxon>Trifolium</taxon>
    </lineage>
</organism>
<protein>
    <submittedName>
        <fullName evidence="1">Uncharacterized protein</fullName>
    </submittedName>
</protein>
<feature type="non-terminal residue" evidence="1">
    <location>
        <position position="1"/>
    </location>
</feature>
<comment type="caution">
    <text evidence="1">The sequence shown here is derived from an EMBL/GenBank/DDBJ whole genome shotgun (WGS) entry which is preliminary data.</text>
</comment>
<sequence>GSGFERGIEVRGEIFEGERSEVASVRVRVKAEDGFTGGRCSNGEFVGSVLRAEEKYEF</sequence>
<gene>
    <name evidence="1" type="ORF">L195_g062454</name>
</gene>
<name>A0A2K3KFX7_TRIPR</name>
<reference evidence="1 2" key="1">
    <citation type="journal article" date="2014" name="Am. J. Bot.">
        <title>Genome assembly and annotation for red clover (Trifolium pratense; Fabaceae).</title>
        <authorList>
            <person name="Istvanek J."/>
            <person name="Jaros M."/>
            <person name="Krenek A."/>
            <person name="Repkova J."/>
        </authorList>
    </citation>
    <scope>NUCLEOTIDE SEQUENCE [LARGE SCALE GENOMIC DNA]</scope>
    <source>
        <strain evidence="2">cv. Tatra</strain>
        <tissue evidence="1">Young leaves</tissue>
    </source>
</reference>
<reference evidence="1 2" key="2">
    <citation type="journal article" date="2017" name="Front. Plant Sci.">
        <title>Gene Classification and Mining of Molecular Markers Useful in Red Clover (Trifolium pratense) Breeding.</title>
        <authorList>
            <person name="Istvanek J."/>
            <person name="Dluhosova J."/>
            <person name="Dluhos P."/>
            <person name="Patkova L."/>
            <person name="Nedelnik J."/>
            <person name="Repkova J."/>
        </authorList>
    </citation>
    <scope>NUCLEOTIDE SEQUENCE [LARGE SCALE GENOMIC DNA]</scope>
    <source>
        <strain evidence="2">cv. Tatra</strain>
        <tissue evidence="1">Young leaves</tissue>
    </source>
</reference>
<proteinExistence type="predicted"/>
<dbReference type="Proteomes" id="UP000236291">
    <property type="component" value="Unassembled WGS sequence"/>
</dbReference>
<evidence type="ECO:0000313" key="2">
    <source>
        <dbReference type="Proteomes" id="UP000236291"/>
    </source>
</evidence>
<dbReference type="EMBL" id="ASHM01175590">
    <property type="protein sequence ID" value="PNX65159.1"/>
    <property type="molecule type" value="Genomic_DNA"/>
</dbReference>
<accession>A0A2K3KFX7</accession>